<feature type="domain" description="Ig-like" evidence="10">
    <location>
        <begin position="288"/>
        <end position="366"/>
    </location>
</feature>
<dbReference type="InterPro" id="IPR013098">
    <property type="entry name" value="Ig_I-set"/>
</dbReference>
<keyword evidence="4" id="KW-0677">Repeat</keyword>
<dbReference type="SUPFAM" id="SSF48726">
    <property type="entry name" value="Immunoglobulin"/>
    <property type="match status" value="4"/>
</dbReference>
<keyword evidence="7" id="KW-0472">Membrane</keyword>
<dbReference type="InterPro" id="IPR007110">
    <property type="entry name" value="Ig-like_dom"/>
</dbReference>
<dbReference type="InterPro" id="IPR003598">
    <property type="entry name" value="Ig_sub2"/>
</dbReference>
<reference evidence="11" key="2">
    <citation type="submission" date="2020-05" db="UniProtKB">
        <authorList>
            <consortium name="EnsemblMetazoa"/>
        </authorList>
    </citation>
    <scope>IDENTIFICATION</scope>
    <source>
        <strain evidence="11">CM1001059</strain>
    </source>
</reference>
<feature type="domain" description="Ig-like" evidence="10">
    <location>
        <begin position="112"/>
        <end position="188"/>
    </location>
</feature>
<evidence type="ECO:0000313" key="12">
    <source>
        <dbReference type="Proteomes" id="UP000075902"/>
    </source>
</evidence>
<evidence type="ECO:0000256" key="1">
    <source>
        <dbReference type="ARBA" id="ARBA00004167"/>
    </source>
</evidence>
<dbReference type="PROSITE" id="PS50835">
    <property type="entry name" value="IG_LIKE"/>
    <property type="match status" value="5"/>
</dbReference>
<dbReference type="Proteomes" id="UP000075902">
    <property type="component" value="Unassembled WGS sequence"/>
</dbReference>
<evidence type="ECO:0000256" key="9">
    <source>
        <dbReference type="ARBA" id="ARBA00023319"/>
    </source>
</evidence>
<dbReference type="FunFam" id="2.60.40.10:FF:000017">
    <property type="entry name" value="Down syndrome cell adhesion molecule b"/>
    <property type="match status" value="3"/>
</dbReference>
<dbReference type="Pfam" id="PF13927">
    <property type="entry name" value="Ig_3"/>
    <property type="match status" value="3"/>
</dbReference>
<protein>
    <recommendedName>
        <fullName evidence="10">Ig-like domain-containing protein</fullName>
    </recommendedName>
</protein>
<dbReference type="FunFam" id="2.60.40.10:FF:000333">
    <property type="entry name" value="Down syndrome cell adhesion molecule"/>
    <property type="match status" value="1"/>
</dbReference>
<evidence type="ECO:0000256" key="2">
    <source>
        <dbReference type="ARBA" id="ARBA00022692"/>
    </source>
</evidence>
<dbReference type="PANTHER" id="PTHR10075:SF100">
    <property type="entry name" value="FASCICLIN-2"/>
    <property type="match status" value="1"/>
</dbReference>
<proteinExistence type="predicted"/>
<dbReference type="GO" id="GO:0070593">
    <property type="term" value="P:dendrite self-avoidance"/>
    <property type="evidence" value="ECO:0007669"/>
    <property type="project" value="TreeGrafter"/>
</dbReference>
<dbReference type="PANTHER" id="PTHR10075">
    <property type="entry name" value="BASIGIN RELATED"/>
    <property type="match status" value="1"/>
</dbReference>
<feature type="domain" description="Ig-like" evidence="10">
    <location>
        <begin position="193"/>
        <end position="277"/>
    </location>
</feature>
<dbReference type="PRINTS" id="PR01832">
    <property type="entry name" value="VEGFRECEPTOR"/>
</dbReference>
<dbReference type="GO" id="GO:0007411">
    <property type="term" value="P:axon guidance"/>
    <property type="evidence" value="ECO:0007669"/>
    <property type="project" value="TreeGrafter"/>
</dbReference>
<evidence type="ECO:0000256" key="7">
    <source>
        <dbReference type="ARBA" id="ARBA00023136"/>
    </source>
</evidence>
<keyword evidence="3" id="KW-0732">Signal</keyword>
<keyword evidence="2" id="KW-0812">Transmembrane</keyword>
<keyword evidence="12" id="KW-1185">Reference proteome</keyword>
<evidence type="ECO:0000256" key="8">
    <source>
        <dbReference type="ARBA" id="ARBA00023157"/>
    </source>
</evidence>
<reference evidence="12" key="1">
    <citation type="submission" date="2014-01" db="EMBL/GenBank/DDBJ databases">
        <title>The Genome Sequence of Anopheles melas CM1001059_A (V2).</title>
        <authorList>
            <consortium name="The Broad Institute Genomics Platform"/>
            <person name="Neafsey D.E."/>
            <person name="Besansky N."/>
            <person name="Howell P."/>
            <person name="Walton C."/>
            <person name="Young S.K."/>
            <person name="Zeng Q."/>
            <person name="Gargeya S."/>
            <person name="Fitzgerald M."/>
            <person name="Haas B."/>
            <person name="Abouelleil A."/>
            <person name="Allen A.W."/>
            <person name="Alvarado L."/>
            <person name="Arachchi H.M."/>
            <person name="Berlin A.M."/>
            <person name="Chapman S.B."/>
            <person name="Gainer-Dewar J."/>
            <person name="Goldberg J."/>
            <person name="Griggs A."/>
            <person name="Gujja S."/>
            <person name="Hansen M."/>
            <person name="Howarth C."/>
            <person name="Imamovic A."/>
            <person name="Ireland A."/>
            <person name="Larimer J."/>
            <person name="McCowan C."/>
            <person name="Murphy C."/>
            <person name="Pearson M."/>
            <person name="Poon T.W."/>
            <person name="Priest M."/>
            <person name="Roberts A."/>
            <person name="Saif S."/>
            <person name="Shea T."/>
            <person name="Sisk P."/>
            <person name="Sykes S."/>
            <person name="Wortman J."/>
            <person name="Nusbaum C."/>
            <person name="Birren B."/>
        </authorList>
    </citation>
    <scope>NUCLEOTIDE SEQUENCE [LARGE SCALE GENOMIC DNA]</scope>
    <source>
        <strain evidence="12">CM1001059</strain>
    </source>
</reference>
<accession>A0A182UK23</accession>
<dbReference type="GO" id="GO:0005886">
    <property type="term" value="C:plasma membrane"/>
    <property type="evidence" value="ECO:0007669"/>
    <property type="project" value="TreeGrafter"/>
</dbReference>
<evidence type="ECO:0000313" key="11">
    <source>
        <dbReference type="EnsemblMetazoa" id="AMEC021834-PA"/>
    </source>
</evidence>
<evidence type="ECO:0000259" key="10">
    <source>
        <dbReference type="PROSITE" id="PS50835"/>
    </source>
</evidence>
<feature type="domain" description="Ig-like" evidence="10">
    <location>
        <begin position="369"/>
        <end position="463"/>
    </location>
</feature>
<dbReference type="SMART" id="SM00408">
    <property type="entry name" value="IGc2"/>
    <property type="match status" value="5"/>
</dbReference>
<keyword evidence="8" id="KW-1015">Disulfide bond</keyword>
<dbReference type="InterPro" id="IPR003599">
    <property type="entry name" value="Ig_sub"/>
</dbReference>
<keyword evidence="9" id="KW-0393">Immunoglobulin domain</keyword>
<comment type="subcellular location">
    <subcellularLocation>
        <location evidence="1">Membrane</location>
        <topology evidence="1">Single-pass membrane protein</topology>
    </subcellularLocation>
</comment>
<dbReference type="InterPro" id="IPR036179">
    <property type="entry name" value="Ig-like_dom_sf"/>
</dbReference>
<feature type="domain" description="Ig-like" evidence="10">
    <location>
        <begin position="7"/>
        <end position="100"/>
    </location>
</feature>
<dbReference type="Pfam" id="PF07679">
    <property type="entry name" value="I-set"/>
    <property type="match status" value="1"/>
</dbReference>
<dbReference type="GO" id="GO:0098632">
    <property type="term" value="F:cell-cell adhesion mediator activity"/>
    <property type="evidence" value="ECO:0007669"/>
    <property type="project" value="TreeGrafter"/>
</dbReference>
<dbReference type="GO" id="GO:0007156">
    <property type="term" value="P:homophilic cell adhesion via plasma membrane adhesion molecules"/>
    <property type="evidence" value="ECO:0007669"/>
    <property type="project" value="TreeGrafter"/>
</dbReference>
<evidence type="ECO:0000256" key="4">
    <source>
        <dbReference type="ARBA" id="ARBA00022737"/>
    </source>
</evidence>
<dbReference type="SMART" id="SM00409">
    <property type="entry name" value="IG"/>
    <property type="match status" value="4"/>
</dbReference>
<evidence type="ECO:0000256" key="3">
    <source>
        <dbReference type="ARBA" id="ARBA00022729"/>
    </source>
</evidence>
<organism evidence="11 12">
    <name type="scientific">Anopheles melas</name>
    <dbReference type="NCBI Taxonomy" id="34690"/>
    <lineage>
        <taxon>Eukaryota</taxon>
        <taxon>Metazoa</taxon>
        <taxon>Ecdysozoa</taxon>
        <taxon>Arthropoda</taxon>
        <taxon>Hexapoda</taxon>
        <taxon>Insecta</taxon>
        <taxon>Pterygota</taxon>
        <taxon>Neoptera</taxon>
        <taxon>Endopterygota</taxon>
        <taxon>Diptera</taxon>
        <taxon>Nematocera</taxon>
        <taxon>Culicoidea</taxon>
        <taxon>Culicidae</taxon>
        <taxon>Anophelinae</taxon>
        <taxon>Anopheles</taxon>
    </lineage>
</organism>
<name>A0A182UK23_9DIPT</name>
<dbReference type="AlphaFoldDB" id="A0A182UK23"/>
<dbReference type="STRING" id="34690.A0A182UK23"/>
<dbReference type="VEuPathDB" id="VectorBase:AMEC021834"/>
<sequence length="467" mass="50662">MSGVVLPKIFPFSFGEDPSHIDSFVTVQCAATVGDLPIDIEWLHDGLLVTRSNDYGISILHSGRRVSTLTIESIRDHHAGNYTCRAKNQAGTVEQSTQLIINGFFGDDPMNEGDSGSVQCNVPSGDLPIGIRWYFNGAVIEDLATTITNIGKRAKVLTIDSVAARHAGNYTCEASNLADVVHYSASLVVNVPPKIVPFSFGEETMNSGDSGSVQCNVLSGDFPLSIRWYFSGYLIDDHTVTITSIGKRLSVLNIDSVHGRHAGNYTCEAQNKAETVSYTTELLVNVPPKIAPFTFGDEPLNYGDSALIYCSITSGDFPIKIQWYLNEVAVDQLDPFYNINQADFGKKAKALSIDGVNERHVGNYTCPPPKIAPFVFGEDALNYGDSASVQCSVISGDMPIMIEWLFNNASISKASFSDSVNIADFGKRTKALAIDGVDERYAGNYTCRATNRASSTYHTAELIVNGL</sequence>
<dbReference type="Gene3D" id="2.60.40.10">
    <property type="entry name" value="Immunoglobulins"/>
    <property type="match status" value="5"/>
</dbReference>
<dbReference type="GO" id="GO:0030424">
    <property type="term" value="C:axon"/>
    <property type="evidence" value="ECO:0007669"/>
    <property type="project" value="TreeGrafter"/>
</dbReference>
<evidence type="ECO:0000256" key="5">
    <source>
        <dbReference type="ARBA" id="ARBA00022889"/>
    </source>
</evidence>
<dbReference type="EnsemblMetazoa" id="AMEC021834-RA">
    <property type="protein sequence ID" value="AMEC021834-PA"/>
    <property type="gene ID" value="AMEC021834"/>
</dbReference>
<evidence type="ECO:0000256" key="6">
    <source>
        <dbReference type="ARBA" id="ARBA00022989"/>
    </source>
</evidence>
<keyword evidence="5" id="KW-0130">Cell adhesion</keyword>
<dbReference type="InterPro" id="IPR013783">
    <property type="entry name" value="Ig-like_fold"/>
</dbReference>
<keyword evidence="6" id="KW-1133">Transmembrane helix</keyword>